<dbReference type="RefSeq" id="WP_046324196.1">
    <property type="nucleotide sequence ID" value="NZ_JBHTMT010000006.1"/>
</dbReference>
<keyword evidence="1" id="KW-1133">Transmembrane helix</keyword>
<accession>A0A0F4LHD4</accession>
<dbReference type="OrthoDB" id="47603at2"/>
<dbReference type="STRING" id="1218507.JF74_02440"/>
<dbReference type="Pfam" id="PF07009">
    <property type="entry name" value="NusG_II"/>
    <property type="match status" value="1"/>
</dbReference>
<evidence type="ECO:0000256" key="1">
    <source>
        <dbReference type="SAM" id="Phobius"/>
    </source>
</evidence>
<keyword evidence="1" id="KW-0812">Transmembrane</keyword>
<protein>
    <submittedName>
        <fullName evidence="2">Uncharacterized protein</fullName>
    </submittedName>
</protein>
<keyword evidence="1" id="KW-0472">Membrane</keyword>
<dbReference type="HOGENOM" id="CLU_130936_1_1_9"/>
<proteinExistence type="predicted"/>
<dbReference type="Gene3D" id="2.60.320.10">
    <property type="entry name" value="N-utilization substance G protein NusG, insert domain"/>
    <property type="match status" value="1"/>
</dbReference>
<dbReference type="AlphaFoldDB" id="A0A0F4LHD4"/>
<dbReference type="Proteomes" id="UP000033531">
    <property type="component" value="Unassembled WGS sequence"/>
</dbReference>
<organism evidence="2 3">
    <name type="scientific">Lactobacillus melliventris</name>
    <dbReference type="NCBI Taxonomy" id="1218507"/>
    <lineage>
        <taxon>Bacteria</taxon>
        <taxon>Bacillati</taxon>
        <taxon>Bacillota</taxon>
        <taxon>Bacilli</taxon>
        <taxon>Lactobacillales</taxon>
        <taxon>Lactobacillaceae</taxon>
        <taxon>Lactobacillus</taxon>
    </lineage>
</organism>
<evidence type="ECO:0000313" key="2">
    <source>
        <dbReference type="EMBL" id="KJY57743.1"/>
    </source>
</evidence>
<feature type="transmembrane region" description="Helical" evidence="1">
    <location>
        <begin position="12"/>
        <end position="29"/>
    </location>
</feature>
<comment type="caution">
    <text evidence="2">The sequence shown here is derived from an EMBL/GenBank/DDBJ whole genome shotgun (WGS) entry which is preliminary data.</text>
</comment>
<name>A0A0F4LHD4_9LACO</name>
<dbReference type="InterPro" id="IPR038690">
    <property type="entry name" value="NusG_2_sf"/>
</dbReference>
<dbReference type="EMBL" id="JXLI01000006">
    <property type="protein sequence ID" value="KJY57743.1"/>
    <property type="molecule type" value="Genomic_DNA"/>
</dbReference>
<dbReference type="PATRIC" id="fig|1218507.3.peg.409"/>
<evidence type="ECO:0000313" key="3">
    <source>
        <dbReference type="Proteomes" id="UP000033531"/>
    </source>
</evidence>
<sequence>MKILKKLKLGDFLIIVVLLIISFTPFYMLHNQEKADDQIIGIVKINNREVKRLSLAKDQKWRYQKNGRINIVQIKKHKIRVIDANCKDQVCVKEGWKSESGDTIVCLPHKFLIELKNKNQIDDNK</sequence>
<gene>
    <name evidence="2" type="ORF">JF74_02440</name>
</gene>
<reference evidence="2 3" key="1">
    <citation type="submission" date="2015-01" db="EMBL/GenBank/DDBJ databases">
        <title>Comparative genomics of the lactic acid bacteria isolated from the honey bee gut.</title>
        <authorList>
            <person name="Ellegaard K.M."/>
            <person name="Tamarit D."/>
            <person name="Javelind E."/>
            <person name="Olofsson T."/>
            <person name="Andersson S.G."/>
            <person name="Vasquez A."/>
        </authorList>
    </citation>
    <scope>NUCLEOTIDE SEQUENCE [LARGE SCALE GENOMIC DNA]</scope>
    <source>
        <strain evidence="2 3">Hma8</strain>
    </source>
</reference>